<protein>
    <submittedName>
        <fullName evidence="1">Uncharacterized protein</fullName>
    </submittedName>
</protein>
<comment type="caution">
    <text evidence="1">The sequence shown here is derived from an EMBL/GenBank/DDBJ whole genome shotgun (WGS) entry which is preliminary data.</text>
</comment>
<proteinExistence type="predicted"/>
<dbReference type="EMBL" id="JASAYJ010000005">
    <property type="protein sequence ID" value="MDP8186862.1"/>
    <property type="molecule type" value="Genomic_DNA"/>
</dbReference>
<organism evidence="1 2">
    <name type="scientific">Pasteurella atlantica</name>
    <dbReference type="NCBI Taxonomy" id="2827233"/>
    <lineage>
        <taxon>Bacteria</taxon>
        <taxon>Pseudomonadati</taxon>
        <taxon>Pseudomonadota</taxon>
        <taxon>Gammaproteobacteria</taxon>
        <taxon>Pasteurellales</taxon>
        <taxon>Pasteurellaceae</taxon>
        <taxon>Pasteurella</taxon>
    </lineage>
</organism>
<dbReference type="RefSeq" id="WP_211597516.1">
    <property type="nucleotide sequence ID" value="NZ_JAGRQI010000005.1"/>
</dbReference>
<evidence type="ECO:0000313" key="1">
    <source>
        <dbReference type="EMBL" id="MDP8186862.1"/>
    </source>
</evidence>
<accession>A0AAW8CR45</accession>
<sequence length="61" mass="7380">MANWFFSKIALCEQFGISRSTDNKHRCYFPTVMDNFSRYMLLCQTPVTSQFIYFELIFDYI</sequence>
<dbReference type="Proteomes" id="UP001230466">
    <property type="component" value="Unassembled WGS sequence"/>
</dbReference>
<gene>
    <name evidence="1" type="ORF">QJU78_03580</name>
</gene>
<dbReference type="AlphaFoldDB" id="A0AAW8CR45"/>
<name>A0AAW8CR45_9PAST</name>
<reference evidence="1" key="1">
    <citation type="journal article" date="2023" name="Front. Microbiol.">
        <title>Phylogeography and host specificity of Pasteurellaceae pathogenic to sea-farmed fish in the north-east Atlantic.</title>
        <authorList>
            <person name="Gulla S."/>
            <person name="Colquhoun D.J."/>
            <person name="Olsen A.B."/>
            <person name="Spilsberg B."/>
            <person name="Lagesen K."/>
            <person name="Aakesson C.P."/>
            <person name="Strom S."/>
            <person name="Manji F."/>
            <person name="Birkbeck T.H."/>
            <person name="Nilsen H.K."/>
        </authorList>
    </citation>
    <scope>NUCLEOTIDE SEQUENCE</scope>
    <source>
        <strain evidence="1">VIB1234</strain>
    </source>
</reference>
<evidence type="ECO:0000313" key="2">
    <source>
        <dbReference type="Proteomes" id="UP001230466"/>
    </source>
</evidence>